<dbReference type="EMBL" id="BRXU01000034">
    <property type="protein sequence ID" value="GLC60431.1"/>
    <property type="molecule type" value="Genomic_DNA"/>
</dbReference>
<dbReference type="Proteomes" id="UP001165080">
    <property type="component" value="Unassembled WGS sequence"/>
</dbReference>
<organism evidence="3 4">
    <name type="scientific">Pleodorina starrii</name>
    <dbReference type="NCBI Taxonomy" id="330485"/>
    <lineage>
        <taxon>Eukaryota</taxon>
        <taxon>Viridiplantae</taxon>
        <taxon>Chlorophyta</taxon>
        <taxon>core chlorophytes</taxon>
        <taxon>Chlorophyceae</taxon>
        <taxon>CS clade</taxon>
        <taxon>Chlamydomonadales</taxon>
        <taxon>Volvocaceae</taxon>
        <taxon>Pleodorina</taxon>
    </lineage>
</organism>
<feature type="compositionally biased region" description="Low complexity" evidence="1">
    <location>
        <begin position="1533"/>
        <end position="1543"/>
    </location>
</feature>
<dbReference type="Gene3D" id="3.30.70.1230">
    <property type="entry name" value="Nucleotide cyclase"/>
    <property type="match status" value="3"/>
</dbReference>
<feature type="compositionally biased region" description="Low complexity" evidence="1">
    <location>
        <begin position="1945"/>
        <end position="1954"/>
    </location>
</feature>
<sequence>MFLVNANLMAARDLTVSCGLRPSLPTYSSVALERSPREAVVMQQSANGDTDDPMQGSLTAGDIARAASATAAGTQPERAASLSVLGLAETAMLPLLRQHASGNTSWLRQLEVSAAAGESLPPQLMVPPPGKPGGPAATPLLLLYRRDWWRALVAAGGTGRSGSSGSVGATAEEQYADAAAALPPTWPMLAQLASELINRDLDGDGKPDHVLCLDLMPGCKGWALLSAIYASMVQTNGTQQGVWYAQTNFSSTLGGPSLPTALRLYADLAASNAAAFTPGGSNVSRSTVSVFPAELLAGGGAVDAASGAPLCGAVNPLFAAGRCLFTVDWAAAALRLTPDGAPGISGRLAAALLPGSAFVQDTGAAATGQGRSFPTSAATTNILAQASSASAGQSLGAGLLRACGPSSCWGPQGRLPGSAPNASSETAVPAAGVIAAAVAGQEEVFVNVAPFVGEATNVWLLPSASRWDLRKLLLAGDFTEHVGYELDLKYGILTNSTPDIREFNGARATILALREQRQQQQQAQQAQPLQLWGGGDDNGDVIIALSSSLRQDNGSGPACTNGLLSMLAAAAAAAAGGTAAAEHGAAEAAAVLNLDTSDLLFVSQAAAKATSHGNAAMDITLPYSTAYRRVLDELAVSALLIAAAAKGSPDAAPAPPPNASTASSAADAASGLRSSELFAPLAAAAASDFEAVALRFPYPAILRQLYWHSVGHSAAAAEVAGAVTGSTAAKDHSRSSVGGVGLPVGVALGGLAGLLAVLGTSYLVVRVRRRPRMRRNRRAVQPPGAGPATTLVMTDVQNSTLLWEVISASVMDACMSIHHRIMRQAIESHGGYEVFTEGDAFAVAFHGPDDALGFAMDVQSALLEADWPQPLLDQPDACEVWALLRRPCRSAAQPQQHQPQKEQSLQRSSFWKPYPPSPTGSMRPMAAAAAAAAAVTAAGAGGDAAPPFLSDELPSPRATHSRLNASGAFCPASGATAVAASVLGQQQLLSDQSEPRAPVHPNNSPTPAVELVGTAVPGARADITSSGTLDSLMRLNSNVHNGQPNANDTYRHHQHQQQHQQQPRSVLLLGPRSQVATTTGQSGPGFSEAYTSITLEPCGGGGGSEVLDDGAGGPPSGAEVARRRGTSVDGFEFTSPRQSSLELQTTTPPGRLAASARTALSHLLSTARQEARRPFWKTPSIEVAAALAAALAPPSAPAESGPGMDAAAAAVVPASTVPAVTAAEDGGPPAKLVELDVPNDWTAPQSAPHSAETVMEIVSAAVEAEEASLAGAPAPASAPAAQRRGGESSGSAIRAAPRQESNLAPDHLSPSQSAVAAAAAVAEASVPAAAAATAADAASASEQAAPTVVVAAAYRASESAKAEAQDARTCVDDGTAMGTATGELAVAPSPFTCAGARVGATITSAGRRRMQFSATAIAVPDARRNSSTAGQLIATRRHMAVELFSSVRPHASQIAAGMEGSEGNEDDDDDDEEIGTDWQNLVNWEASLMPPTLPMPPMAPPTVPPTAAMLVPVPSVGATLETSEPAVGSFQLSSRRSSSMPTRRSQSAVVAMPSNAGGGAVPGGAADSNGAGGAGGGGGGGAAVAMLRASTMGSAAAAAAAASLTAAALPRRFLVGKWWNATKRLQDAAAVEGSEKSGRQSRAAPPGRPAVSPLPPQPVRIESGAAAAEVGDQAEGVNAVVVMAATMTMYDKDGGFSTMMPPPAPQPGSTVSMNTQVPAADSAVWGTSFLPTQISGRSSSGVAAGGGGAGGGGSGTVPAQRGRFDTLWCDLNLLATAFGTRASANTLGPAPGEAAEVAVPVVSTVLSVLQKLYELWRPEEAAEMYMGMGSGVALGMDCATSFASCSAAVAAAAAAAAQPGEPTSSSAPPPEPLRVFRGLRVRMGLHSGALPHEVIPLVKSGVQGVSYTGDFVATCKEVGDAAMGGMVVLSESAFHAHHQQLRSAAAATGAANRAGGQGSSRGKDPVGPNQWMLVHIGQHIIKLPSAGPDYQHGGPLPAPRARELYTAVSPGLLARLAVLPSPVRTAREVVPGCLSAPAGVVAPVFCNVVGVEALLAWEKVLQARMLRAAAQTAAAAAAVTGGNLATCRPLPGASTAITVTSSGGGGALHPSLPQPPPRRRRQLAPGRREEVGVVRQALEEFRETAQRNANRFGGYVVASSADGGHWVLVFGSAENAVLWGLGMLEAMLEADWPEGLLDHELTEEVWEDGVLQNRGLRLCIGIDCGPAMMRLVPRTGRLDYVGRPLNRAARIAAKAKAGTMLVSGAAWESARPALDNRRRVSARNLGDMNLKGVQKQIDLWAIRAKGPTAVVEEPAGS</sequence>
<evidence type="ECO:0000259" key="2">
    <source>
        <dbReference type="PROSITE" id="PS50125"/>
    </source>
</evidence>
<dbReference type="InterPro" id="IPR029787">
    <property type="entry name" value="Nucleotide_cyclase"/>
</dbReference>
<feature type="region of interest" description="Disordered" evidence="1">
    <location>
        <begin position="1098"/>
        <end position="1148"/>
    </location>
</feature>
<feature type="compositionally biased region" description="Low complexity" evidence="1">
    <location>
        <begin position="893"/>
        <end position="906"/>
    </location>
</feature>
<dbReference type="InterPro" id="IPR050697">
    <property type="entry name" value="Adenylyl/Guanylyl_Cyclase_3/4"/>
</dbReference>
<dbReference type="PANTHER" id="PTHR43081">
    <property type="entry name" value="ADENYLATE CYCLASE, TERMINAL-DIFFERENTIATION SPECIFIC-RELATED"/>
    <property type="match status" value="1"/>
</dbReference>
<feature type="region of interest" description="Disordered" evidence="1">
    <location>
        <begin position="1629"/>
        <end position="1658"/>
    </location>
</feature>
<feature type="region of interest" description="Disordered" evidence="1">
    <location>
        <begin position="891"/>
        <end position="925"/>
    </location>
</feature>
<dbReference type="PANTHER" id="PTHR43081:SF1">
    <property type="entry name" value="ADENYLATE CYCLASE, TERMINAL-DIFFERENTIATION SPECIFIC"/>
    <property type="match status" value="1"/>
</dbReference>
<evidence type="ECO:0000313" key="4">
    <source>
        <dbReference type="Proteomes" id="UP001165080"/>
    </source>
</evidence>
<evidence type="ECO:0000256" key="1">
    <source>
        <dbReference type="SAM" id="MobiDB-lite"/>
    </source>
</evidence>
<feature type="compositionally biased region" description="Low complexity" evidence="1">
    <location>
        <begin position="1269"/>
        <end position="1281"/>
    </location>
</feature>
<feature type="region of interest" description="Disordered" evidence="1">
    <location>
        <begin position="38"/>
        <end position="58"/>
    </location>
</feature>
<evidence type="ECO:0000313" key="3">
    <source>
        <dbReference type="EMBL" id="GLC60431.1"/>
    </source>
</evidence>
<feature type="region of interest" description="Disordered" evidence="1">
    <location>
        <begin position="1041"/>
        <end position="1064"/>
    </location>
</feature>
<dbReference type="PROSITE" id="PS50125">
    <property type="entry name" value="GUANYLATE_CYCLASE_2"/>
    <property type="match status" value="2"/>
</dbReference>
<feature type="domain" description="Guanylate cyclase" evidence="2">
    <location>
        <begin position="2213"/>
        <end position="2252"/>
    </location>
</feature>
<dbReference type="Pfam" id="PF00211">
    <property type="entry name" value="Guanylate_cyc"/>
    <property type="match status" value="1"/>
</dbReference>
<proteinExistence type="predicted"/>
<feature type="compositionally biased region" description="Gly residues" evidence="1">
    <location>
        <begin position="1098"/>
        <end position="1115"/>
    </location>
</feature>
<feature type="domain" description="Guanylate cyclase" evidence="2">
    <location>
        <begin position="790"/>
        <end position="848"/>
    </location>
</feature>
<feature type="region of interest" description="Disordered" evidence="1">
    <location>
        <begin position="1736"/>
        <end position="1757"/>
    </location>
</feature>
<feature type="region of interest" description="Disordered" evidence="1">
    <location>
        <begin position="1945"/>
        <end position="1968"/>
    </location>
</feature>
<dbReference type="GO" id="GO:0009190">
    <property type="term" value="P:cyclic nucleotide biosynthetic process"/>
    <property type="evidence" value="ECO:0007669"/>
    <property type="project" value="InterPro"/>
</dbReference>
<dbReference type="Gene3D" id="3.40.190.10">
    <property type="entry name" value="Periplasmic binding protein-like II"/>
    <property type="match status" value="1"/>
</dbReference>
<name>A0A9W6BXL9_9CHLO</name>
<comment type="caution">
    <text evidence="3">The sequence shown here is derived from an EMBL/GenBank/DDBJ whole genome shotgun (WGS) entry which is preliminary data.</text>
</comment>
<feature type="compositionally biased region" description="Gly residues" evidence="1">
    <location>
        <begin position="1743"/>
        <end position="1755"/>
    </location>
</feature>
<dbReference type="SUPFAM" id="SSF55073">
    <property type="entry name" value="Nucleotide cyclase"/>
    <property type="match status" value="2"/>
</dbReference>
<reference evidence="3 4" key="1">
    <citation type="journal article" date="2023" name="Commun. Biol.">
        <title>Reorganization of the ancestral sex-determining regions during the evolution of trioecy in Pleodorina starrii.</title>
        <authorList>
            <person name="Takahashi K."/>
            <person name="Suzuki S."/>
            <person name="Kawai-Toyooka H."/>
            <person name="Yamamoto K."/>
            <person name="Hamaji T."/>
            <person name="Ootsuki R."/>
            <person name="Yamaguchi H."/>
            <person name="Kawachi M."/>
            <person name="Higashiyama T."/>
            <person name="Nozaki H."/>
        </authorList>
    </citation>
    <scope>NUCLEOTIDE SEQUENCE [LARGE SCALE GENOMIC DNA]</scope>
    <source>
        <strain evidence="3 4">NIES-4479</strain>
    </source>
</reference>
<accession>A0A9W6BXL9</accession>
<dbReference type="GO" id="GO:0035556">
    <property type="term" value="P:intracellular signal transduction"/>
    <property type="evidence" value="ECO:0007669"/>
    <property type="project" value="InterPro"/>
</dbReference>
<keyword evidence="4" id="KW-1185">Reference proteome</keyword>
<gene>
    <name evidence="3" type="primary">PLESTB002455</name>
    <name evidence="3" type="ORF">PLESTB_001611900</name>
</gene>
<feature type="region of interest" description="Disordered" evidence="1">
    <location>
        <begin position="2101"/>
        <end position="2126"/>
    </location>
</feature>
<feature type="compositionally biased region" description="Polar residues" evidence="1">
    <location>
        <begin position="1135"/>
        <end position="1148"/>
    </location>
</feature>
<protein>
    <recommendedName>
        <fullName evidence="2">Guanylate cyclase domain-containing protein</fullName>
    </recommendedName>
</protein>
<feature type="region of interest" description="Disordered" evidence="1">
    <location>
        <begin position="1523"/>
        <end position="1543"/>
    </location>
</feature>
<feature type="region of interest" description="Disordered" evidence="1">
    <location>
        <begin position="1269"/>
        <end position="1310"/>
    </location>
</feature>
<dbReference type="InterPro" id="IPR001054">
    <property type="entry name" value="A/G_cyclase"/>
</dbReference>
<feature type="compositionally biased region" description="Pro residues" evidence="1">
    <location>
        <begin position="1646"/>
        <end position="1658"/>
    </location>
</feature>